<evidence type="ECO:0000313" key="2">
    <source>
        <dbReference type="Proteomes" id="UP000054874"/>
    </source>
</evidence>
<accession>A0A0V8QDW5</accession>
<protein>
    <submittedName>
        <fullName evidence="1">Uncharacterized protein</fullName>
    </submittedName>
</protein>
<gene>
    <name evidence="1" type="ORF">ASU35_11785</name>
</gene>
<organism evidence="1 2">
    <name type="scientific">Acetivibrio ethanolgignens</name>
    <dbReference type="NCBI Taxonomy" id="290052"/>
    <lineage>
        <taxon>Bacteria</taxon>
        <taxon>Bacillati</taxon>
        <taxon>Bacillota</taxon>
        <taxon>Clostridia</taxon>
        <taxon>Eubacteriales</taxon>
        <taxon>Oscillospiraceae</taxon>
        <taxon>Acetivibrio</taxon>
    </lineage>
</organism>
<proteinExistence type="predicted"/>
<name>A0A0V8QDW5_9FIRM</name>
<comment type="caution">
    <text evidence="1">The sequence shown here is derived from an EMBL/GenBank/DDBJ whole genome shotgun (WGS) entry which is preliminary data.</text>
</comment>
<keyword evidence="2" id="KW-1185">Reference proteome</keyword>
<dbReference type="Proteomes" id="UP000054874">
    <property type="component" value="Unassembled WGS sequence"/>
</dbReference>
<evidence type="ECO:0000313" key="1">
    <source>
        <dbReference type="EMBL" id="KSV58767.1"/>
    </source>
</evidence>
<sequence length="79" mass="8920">MSLLIDSITVQTDFISRSAADLALVTFVKSLKLTEEQCKELVYLLEQKFSVTSIKGIDLILDRIKVYLQPIGLNNLDVF</sequence>
<dbReference type="EMBL" id="LNAM01000162">
    <property type="protein sequence ID" value="KSV58767.1"/>
    <property type="molecule type" value="Genomic_DNA"/>
</dbReference>
<dbReference type="STRING" id="290052.ASU35_11785"/>
<dbReference type="AlphaFoldDB" id="A0A0V8QDW5"/>
<reference evidence="1 2" key="1">
    <citation type="submission" date="2015-11" db="EMBL/GenBank/DDBJ databases">
        <title>Butyribacter intestini gen. nov., sp. nov., a butyric acid-producing bacterium of the family Lachnospiraceae isolated from the human faeces.</title>
        <authorList>
            <person name="Zou Y."/>
            <person name="Xue W."/>
            <person name="Luo G."/>
            <person name="Lv M."/>
        </authorList>
    </citation>
    <scope>NUCLEOTIDE SEQUENCE [LARGE SCALE GENOMIC DNA]</scope>
    <source>
        <strain evidence="1 2">ACET-33324</strain>
    </source>
</reference>